<dbReference type="AlphaFoldDB" id="A0A4R1GEF4"/>
<keyword evidence="1" id="KW-0732">Signal</keyword>
<evidence type="ECO:0000259" key="2">
    <source>
        <dbReference type="Pfam" id="PF13372"/>
    </source>
</evidence>
<keyword evidence="4" id="KW-1185">Reference proteome</keyword>
<sequence length="509" mass="58859">MRVTKFFLLIFPLFTLCSVAKGDPLFVCPSQSSKEKRPLSFAKDFLSVEEFLRRTKPYRKERITVEFSPRQEETVEREKEVASVERETKKELLKYYLFLDGLSVGGMEIKGGCERRGKELTAKVGVRGSWPILESVRLFGDVYVGTGYQSYEETSRNKTWGDVRYFYLLAEPPYSGFRALVGRVPLVEERGFWFYNYVDGVRLEYRDSILSGFLFAGKRLGDSRISNTEERINLDGYAYLIGTLDYQYFYNHHLRFFFLREQRGDFGSSEVSVWSGVKEKESLNWVGLRLNGKFGRKRVRYYWLDVAYMWGKRGFAQVLEEECTAYKEVLSTSYRKVNGFGMEVGGKMVINNKGVGARVALGQGSNTPSEERAFYLPRLSTSREKLFGKNRVRYYGELANPDLNNLVIFSLFGGYRFLPKNWLEFNLLKYLRYDSSGGTSFSRYFVAPKSGSKDLGYEIDLMLDGELTTGKSRWRYLLTGSLFVAGGAFDGQLDRDKVYAVSLRLKRYW</sequence>
<dbReference type="InterPro" id="IPR053728">
    <property type="entry name" value="Alginate_Permeability_Chnl"/>
</dbReference>
<feature type="signal peptide" evidence="1">
    <location>
        <begin position="1"/>
        <end position="22"/>
    </location>
</feature>
<dbReference type="Pfam" id="PF13372">
    <property type="entry name" value="Alginate_exp"/>
    <property type="match status" value="1"/>
</dbReference>
<feature type="chain" id="PRO_5020940484" evidence="1">
    <location>
        <begin position="23"/>
        <end position="509"/>
    </location>
</feature>
<comment type="caution">
    <text evidence="3">The sequence shown here is derived from an EMBL/GenBank/DDBJ whole genome shotgun (WGS) entry which is preliminary data.</text>
</comment>
<dbReference type="EMBL" id="SMFV01000001">
    <property type="protein sequence ID" value="TCK06338.1"/>
    <property type="molecule type" value="Genomic_DNA"/>
</dbReference>
<organism evidence="3 4">
    <name type="scientific">Phorcysia thermohydrogeniphila</name>
    <dbReference type="NCBI Taxonomy" id="936138"/>
    <lineage>
        <taxon>Bacteria</taxon>
        <taxon>Pseudomonadati</taxon>
        <taxon>Aquificota</taxon>
        <taxon>Aquificia</taxon>
        <taxon>Desulfurobacteriales</taxon>
        <taxon>Desulfurobacteriaceae</taxon>
        <taxon>Phorcysia</taxon>
    </lineage>
</organism>
<dbReference type="Gene3D" id="2.40.160.100">
    <property type="match status" value="1"/>
</dbReference>
<accession>A0A4R1GEF4</accession>
<evidence type="ECO:0000256" key="1">
    <source>
        <dbReference type="SAM" id="SignalP"/>
    </source>
</evidence>
<protein>
    <submittedName>
        <fullName evidence="3">Alginate production protein</fullName>
    </submittedName>
</protein>
<gene>
    <name evidence="3" type="ORF">CLV27_0139</name>
</gene>
<dbReference type="InterPro" id="IPR025388">
    <property type="entry name" value="Alginate_export_dom"/>
</dbReference>
<reference evidence="3 4" key="1">
    <citation type="submission" date="2019-03" db="EMBL/GenBank/DDBJ databases">
        <title>Genomic Encyclopedia of Archaeal and Bacterial Type Strains, Phase II (KMG-II): from individual species to whole genera.</title>
        <authorList>
            <person name="Goeker M."/>
        </authorList>
    </citation>
    <scope>NUCLEOTIDE SEQUENCE [LARGE SCALE GENOMIC DNA]</scope>
    <source>
        <strain evidence="3 4">DSM 24425</strain>
    </source>
</reference>
<evidence type="ECO:0000313" key="4">
    <source>
        <dbReference type="Proteomes" id="UP000295777"/>
    </source>
</evidence>
<evidence type="ECO:0000313" key="3">
    <source>
        <dbReference type="EMBL" id="TCK06338.1"/>
    </source>
</evidence>
<proteinExistence type="predicted"/>
<dbReference type="Proteomes" id="UP000295777">
    <property type="component" value="Unassembled WGS sequence"/>
</dbReference>
<name>A0A4R1GEF4_9BACT</name>
<feature type="domain" description="Alginate export" evidence="2">
    <location>
        <begin position="276"/>
        <end position="498"/>
    </location>
</feature>
<dbReference type="OrthoDB" id="7869509at2"/>